<dbReference type="InterPro" id="IPR043128">
    <property type="entry name" value="Rev_trsase/Diguanyl_cyclase"/>
</dbReference>
<dbReference type="SUPFAM" id="SSF55073">
    <property type="entry name" value="Nucleotide cyclase"/>
    <property type="match status" value="1"/>
</dbReference>
<feature type="domain" description="GGDEF" evidence="5">
    <location>
        <begin position="484"/>
        <end position="615"/>
    </location>
</feature>
<feature type="region of interest" description="Disordered" evidence="4">
    <location>
        <begin position="192"/>
        <end position="214"/>
    </location>
</feature>
<dbReference type="InterPro" id="IPR000160">
    <property type="entry name" value="GGDEF_dom"/>
</dbReference>
<dbReference type="InterPro" id="IPR050469">
    <property type="entry name" value="Diguanylate_Cyclase"/>
</dbReference>
<evidence type="ECO:0000256" key="3">
    <source>
        <dbReference type="SAM" id="Coils"/>
    </source>
</evidence>
<comment type="caution">
    <text evidence="6">The sequence shown here is derived from an EMBL/GenBank/DDBJ whole genome shotgun (WGS) entry which is preliminary data.</text>
</comment>
<feature type="coiled-coil region" evidence="3">
    <location>
        <begin position="426"/>
        <end position="453"/>
    </location>
</feature>
<evidence type="ECO:0000313" key="7">
    <source>
        <dbReference type="Proteomes" id="UP001180536"/>
    </source>
</evidence>
<name>A0ABU1Z7A1_9BURK</name>
<evidence type="ECO:0000259" key="5">
    <source>
        <dbReference type="PROSITE" id="PS50887"/>
    </source>
</evidence>
<dbReference type="EMBL" id="JAVDXQ010000001">
    <property type="protein sequence ID" value="MDR7295596.1"/>
    <property type="molecule type" value="Genomic_DNA"/>
</dbReference>
<sequence>MASSLPPAQLAKAALQRLAQARLEPTPENYARAYAIEAGGDAAPAANTAVPERLQQLMSKLISLALPSGGTRQELQTALREQRLDELQRQVDKLLDVAGPAAQAETLAQAIERLVRGLERGGKHWTLARKKDGVQRVLEQGRSDSGKLVKRLGQLIASWDKDGDGSGVETEEDGGTPSQFFADSAFADSGFREPSGFGELSRTGTRDASPAADTAPHWLDISGELNGTVRHALRSPQAEATPADALMRELEAAQDELRAGGASADRAAQMAALCQRARHLLDHRRHMFDALGGLCRELSASLVDLAEDDSWSQGQAEAMNNTLAQGLSGRGVRTVSELLAGTRQRQRTLRDERSKARDALKGLIQRMLSELGELGQHTDRFQNNVGRYADAIEQADSLESLAGTVREMVEESRSVQSLVSQTQQRLTLEHDRAAALTQRVDELEGELRRLSSEVHTDQLTQVANRRGLIQAFGIEQAKAERETRRIALALLDIDNFKKLNDSLGHHAGDIALKSLAERTQTSLRPGDMVARYGGEEFVLMLPDTPLDEAQAVLVRLQRSLSAALFNHEGKDVFVTFSAGVTLYRPGETLEAALDRADVALYEAKHTGKNRACIAE</sequence>
<dbReference type="CDD" id="cd01949">
    <property type="entry name" value="GGDEF"/>
    <property type="match status" value="1"/>
</dbReference>
<dbReference type="RefSeq" id="WP_056877399.1">
    <property type="nucleotide sequence ID" value="NZ_JAVDXQ010000001.1"/>
</dbReference>
<dbReference type="PANTHER" id="PTHR45138">
    <property type="entry name" value="REGULATORY COMPONENTS OF SENSORY TRANSDUCTION SYSTEM"/>
    <property type="match status" value="1"/>
</dbReference>
<organism evidence="6 7">
    <name type="scientific">Pelomonas aquatica</name>
    <dbReference type="NCBI Taxonomy" id="431058"/>
    <lineage>
        <taxon>Bacteria</taxon>
        <taxon>Pseudomonadati</taxon>
        <taxon>Pseudomonadota</taxon>
        <taxon>Betaproteobacteria</taxon>
        <taxon>Burkholderiales</taxon>
        <taxon>Sphaerotilaceae</taxon>
        <taxon>Roseateles</taxon>
    </lineage>
</organism>
<dbReference type="PROSITE" id="PS50887">
    <property type="entry name" value="GGDEF"/>
    <property type="match status" value="1"/>
</dbReference>
<dbReference type="EC" id="2.7.7.65" evidence="1"/>
<evidence type="ECO:0000256" key="4">
    <source>
        <dbReference type="SAM" id="MobiDB-lite"/>
    </source>
</evidence>
<gene>
    <name evidence="6" type="ORF">J2X16_000917</name>
</gene>
<comment type="catalytic activity">
    <reaction evidence="2">
        <text>2 GTP = 3',3'-c-di-GMP + 2 diphosphate</text>
        <dbReference type="Rhea" id="RHEA:24898"/>
        <dbReference type="ChEBI" id="CHEBI:33019"/>
        <dbReference type="ChEBI" id="CHEBI:37565"/>
        <dbReference type="ChEBI" id="CHEBI:58805"/>
        <dbReference type="EC" id="2.7.7.65"/>
    </reaction>
</comment>
<accession>A0ABU1Z7A1</accession>
<dbReference type="PANTHER" id="PTHR45138:SF9">
    <property type="entry name" value="DIGUANYLATE CYCLASE DGCM-RELATED"/>
    <property type="match status" value="1"/>
</dbReference>
<dbReference type="SMART" id="SM00267">
    <property type="entry name" value="GGDEF"/>
    <property type="match status" value="1"/>
</dbReference>
<proteinExistence type="predicted"/>
<keyword evidence="7" id="KW-1185">Reference proteome</keyword>
<evidence type="ECO:0000256" key="1">
    <source>
        <dbReference type="ARBA" id="ARBA00012528"/>
    </source>
</evidence>
<dbReference type="Pfam" id="PF00990">
    <property type="entry name" value="GGDEF"/>
    <property type="match status" value="1"/>
</dbReference>
<dbReference type="Gene3D" id="3.30.70.270">
    <property type="match status" value="1"/>
</dbReference>
<dbReference type="NCBIfam" id="TIGR00254">
    <property type="entry name" value="GGDEF"/>
    <property type="match status" value="1"/>
</dbReference>
<dbReference type="InterPro" id="IPR029787">
    <property type="entry name" value="Nucleotide_cyclase"/>
</dbReference>
<evidence type="ECO:0000256" key="2">
    <source>
        <dbReference type="ARBA" id="ARBA00034247"/>
    </source>
</evidence>
<protein>
    <recommendedName>
        <fullName evidence="1">diguanylate cyclase</fullName>
        <ecNumber evidence="1">2.7.7.65</ecNumber>
    </recommendedName>
</protein>
<reference evidence="6 7" key="1">
    <citation type="submission" date="2023-07" db="EMBL/GenBank/DDBJ databases">
        <title>Sorghum-associated microbial communities from plants grown in Nebraska, USA.</title>
        <authorList>
            <person name="Schachtman D."/>
        </authorList>
    </citation>
    <scope>NUCLEOTIDE SEQUENCE [LARGE SCALE GENOMIC DNA]</scope>
    <source>
        <strain evidence="6 7">BE310</strain>
    </source>
</reference>
<evidence type="ECO:0000313" key="6">
    <source>
        <dbReference type="EMBL" id="MDR7295596.1"/>
    </source>
</evidence>
<dbReference type="Proteomes" id="UP001180536">
    <property type="component" value="Unassembled WGS sequence"/>
</dbReference>
<keyword evidence="3" id="KW-0175">Coiled coil</keyword>